<reference evidence="3 4" key="1">
    <citation type="submission" date="2024-06" db="EMBL/GenBank/DDBJ databases">
        <title>Flavobacterium spp. isolated from glacier.</title>
        <authorList>
            <person name="Han D."/>
        </authorList>
    </citation>
    <scope>NUCLEOTIDE SEQUENCE [LARGE SCALE GENOMIC DNA]</scope>
    <source>
        <strain evidence="3 4">LS2P90</strain>
    </source>
</reference>
<dbReference type="RefSeq" id="WP_379855629.1">
    <property type="nucleotide sequence ID" value="NZ_JBHZPZ010000017.1"/>
</dbReference>
<dbReference type="InterPro" id="IPR004919">
    <property type="entry name" value="GmrSD_N"/>
</dbReference>
<dbReference type="InterPro" id="IPR011089">
    <property type="entry name" value="GmrSD_C"/>
</dbReference>
<keyword evidence="4" id="KW-1185">Reference proteome</keyword>
<evidence type="ECO:0000313" key="3">
    <source>
        <dbReference type="EMBL" id="MFE3869018.1"/>
    </source>
</evidence>
<evidence type="ECO:0000313" key="4">
    <source>
        <dbReference type="Proteomes" id="UP001600109"/>
    </source>
</evidence>
<organism evidence="3 4">
    <name type="scientific">Flavobacterium xylosi</name>
    <dbReference type="NCBI Taxonomy" id="3230415"/>
    <lineage>
        <taxon>Bacteria</taxon>
        <taxon>Pseudomonadati</taxon>
        <taxon>Bacteroidota</taxon>
        <taxon>Flavobacteriia</taxon>
        <taxon>Flavobacteriales</taxon>
        <taxon>Flavobacteriaceae</taxon>
        <taxon>Flavobacterium</taxon>
    </lineage>
</organism>
<dbReference type="Proteomes" id="UP001600109">
    <property type="component" value="Unassembled WGS sequence"/>
</dbReference>
<feature type="domain" description="GmrSD restriction endonucleases C-terminal" evidence="2">
    <location>
        <begin position="414"/>
        <end position="540"/>
    </location>
</feature>
<evidence type="ECO:0000259" key="2">
    <source>
        <dbReference type="Pfam" id="PF07510"/>
    </source>
</evidence>
<dbReference type="Pfam" id="PF03235">
    <property type="entry name" value="GmrSD_N"/>
    <property type="match status" value="1"/>
</dbReference>
<dbReference type="PANTHER" id="PTHR35149">
    <property type="entry name" value="SLL5132 PROTEIN"/>
    <property type="match status" value="1"/>
</dbReference>
<name>A0ABW6HYC2_9FLAO</name>
<gene>
    <name evidence="3" type="ORF">ACFX5E_13195</name>
</gene>
<proteinExistence type="predicted"/>
<comment type="caution">
    <text evidence="3">The sequence shown here is derived from an EMBL/GenBank/DDBJ whole genome shotgun (WGS) entry which is preliminary data.</text>
</comment>
<accession>A0ABW6HYC2</accession>
<evidence type="ECO:0000259" key="1">
    <source>
        <dbReference type="Pfam" id="PF03235"/>
    </source>
</evidence>
<dbReference type="EMBL" id="JBHZPZ010000017">
    <property type="protein sequence ID" value="MFE3869018.1"/>
    <property type="molecule type" value="Genomic_DNA"/>
</dbReference>
<feature type="domain" description="GmrSD restriction endonucleases N-terminal" evidence="1">
    <location>
        <begin position="8"/>
        <end position="203"/>
    </location>
</feature>
<dbReference type="PANTHER" id="PTHR35149:SF1">
    <property type="entry name" value="DUF5655 DOMAIN-CONTAINING PROTEIN"/>
    <property type="match status" value="1"/>
</dbReference>
<dbReference type="Pfam" id="PF07510">
    <property type="entry name" value="GmrSD_C"/>
    <property type="match status" value="1"/>
</dbReference>
<protein>
    <submittedName>
        <fullName evidence="3">DUF262 domain-containing protein</fullName>
    </submittedName>
</protein>
<sequence>MSNNILTIKEYFDNKTFAIPHYQRGYKWSAKEKDEDKSSVHFFCESIKNAYINNKKADYFIEAVTVVQENKTAPIILVDGQQRTTTLYLIFIVLGDFDFLKDVILDYKIRKDSDEYLKYLLASEGKIESNTTVQDIFYFNEAIETIKDIFNEFLNDSGFKKFIKNNVKLLFNTIPASKAVNTFIALNGLKAIMKDEELIKSDILIQSSRPLFEISGTIDREEEFGFEWKINEDRGRLARNWDKWLYWWNQQEVRDYFGIGDRHPLYFLLVTYWKIESEDSKKSFDFQNFKNEFISSPRDAKNHFEGLRKLQKTFEDLYNNPESFNLMGIILKTSNSKEEALHSFLDKKNESKLAFSEYAKWSLVNATHLEIINNTKEINSKTNKEHLIKMEKAISAIDLLNEKFVYWDENDAEYNDSRKEFTFRFLMYLNLLEDTNLKRKFDFSIWNNRSLEHIYPKSKKSNLDFEKTEFQEGSIHCIGNLVLLYGKDNSAFGAKDFEDKKQVYFNTGKGLEFKSRNLIHTLSVFANSEWDTKDILANKKKTINILKAQYGIN</sequence>